<comment type="subcellular location">
    <subcellularLocation>
        <location evidence="1">Cell membrane</location>
        <topology evidence="1">Multi-pass membrane protein</topology>
    </subcellularLocation>
</comment>
<evidence type="ECO:0000256" key="5">
    <source>
        <dbReference type="ARBA" id="ARBA00022692"/>
    </source>
</evidence>
<keyword evidence="7 9" id="KW-0472">Membrane</keyword>
<dbReference type="NCBIfam" id="TIGR00842">
    <property type="entry name" value="bcct"/>
    <property type="match status" value="1"/>
</dbReference>
<feature type="transmembrane region" description="Helical" evidence="9">
    <location>
        <begin position="422"/>
        <end position="449"/>
    </location>
</feature>
<evidence type="ECO:0000256" key="8">
    <source>
        <dbReference type="SAM" id="MobiDB-lite"/>
    </source>
</evidence>
<feature type="transmembrane region" description="Helical" evidence="9">
    <location>
        <begin position="300"/>
        <end position="324"/>
    </location>
</feature>
<comment type="caution">
    <text evidence="10">The sequence shown here is derived from an EMBL/GenBank/DDBJ whole genome shotgun (WGS) entry which is preliminary data.</text>
</comment>
<feature type="compositionally biased region" description="Basic and acidic residues" evidence="8">
    <location>
        <begin position="1"/>
        <end position="24"/>
    </location>
</feature>
<evidence type="ECO:0000256" key="6">
    <source>
        <dbReference type="ARBA" id="ARBA00022989"/>
    </source>
</evidence>
<dbReference type="EMBL" id="JAVKGR010000004">
    <property type="protein sequence ID" value="MDR8019089.1"/>
    <property type="molecule type" value="Genomic_DNA"/>
</dbReference>
<reference evidence="10 11" key="1">
    <citation type="submission" date="2023-09" db="EMBL/GenBank/DDBJ databases">
        <title>Description of three actinobacteria isolated from air of manufacturing shop in a pharmaceutical factory.</title>
        <authorList>
            <person name="Zhang D.-F."/>
        </authorList>
    </citation>
    <scope>NUCLEOTIDE SEQUENCE [LARGE SCALE GENOMIC DNA]</scope>
    <source>
        <strain evidence="10 11">LY-0111</strain>
    </source>
</reference>
<dbReference type="Pfam" id="PF02028">
    <property type="entry name" value="BCCT"/>
    <property type="match status" value="1"/>
</dbReference>
<feature type="compositionally biased region" description="Acidic residues" evidence="8">
    <location>
        <begin position="641"/>
        <end position="660"/>
    </location>
</feature>
<organism evidence="10 11">
    <name type="scientific">Nesterenkonia aerolata</name>
    <dbReference type="NCBI Taxonomy" id="3074079"/>
    <lineage>
        <taxon>Bacteria</taxon>
        <taxon>Bacillati</taxon>
        <taxon>Actinomycetota</taxon>
        <taxon>Actinomycetes</taxon>
        <taxon>Micrococcales</taxon>
        <taxon>Micrococcaceae</taxon>
        <taxon>Nesterenkonia</taxon>
    </lineage>
</organism>
<feature type="transmembrane region" description="Helical" evidence="9">
    <location>
        <begin position="389"/>
        <end position="410"/>
    </location>
</feature>
<dbReference type="PANTHER" id="PTHR30047">
    <property type="entry name" value="HIGH-AFFINITY CHOLINE TRANSPORT PROTEIN-RELATED"/>
    <property type="match status" value="1"/>
</dbReference>
<feature type="transmembrane region" description="Helical" evidence="9">
    <location>
        <begin position="218"/>
        <end position="236"/>
    </location>
</feature>
<keyword evidence="5 9" id="KW-0812">Transmembrane</keyword>
<evidence type="ECO:0000313" key="10">
    <source>
        <dbReference type="EMBL" id="MDR8019089.1"/>
    </source>
</evidence>
<feature type="transmembrane region" description="Helical" evidence="9">
    <location>
        <begin position="122"/>
        <end position="142"/>
    </location>
</feature>
<feature type="transmembrane region" description="Helical" evidence="9">
    <location>
        <begin position="84"/>
        <end position="102"/>
    </location>
</feature>
<protein>
    <submittedName>
        <fullName evidence="10">BCCT family transporter</fullName>
    </submittedName>
</protein>
<feature type="transmembrane region" description="Helical" evidence="9">
    <location>
        <begin position="264"/>
        <end position="288"/>
    </location>
</feature>
<dbReference type="Proteomes" id="UP001251870">
    <property type="component" value="Unassembled WGS sequence"/>
</dbReference>
<dbReference type="PANTHER" id="PTHR30047:SF7">
    <property type="entry name" value="HIGH-AFFINITY CHOLINE TRANSPORT PROTEIN"/>
    <property type="match status" value="1"/>
</dbReference>
<keyword evidence="4" id="KW-1003">Cell membrane</keyword>
<keyword evidence="11" id="KW-1185">Reference proteome</keyword>
<feature type="transmembrane region" description="Helical" evidence="9">
    <location>
        <begin position="547"/>
        <end position="567"/>
    </location>
</feature>
<gene>
    <name evidence="10" type="ORF">RIL96_05865</name>
</gene>
<comment type="similarity">
    <text evidence="2">Belongs to the BCCT transporter (TC 2.A.15) family.</text>
</comment>
<evidence type="ECO:0000313" key="11">
    <source>
        <dbReference type="Proteomes" id="UP001251870"/>
    </source>
</evidence>
<feature type="transmembrane region" description="Helical" evidence="9">
    <location>
        <begin position="478"/>
        <end position="505"/>
    </location>
</feature>
<feature type="region of interest" description="Disordered" evidence="8">
    <location>
        <begin position="1"/>
        <end position="38"/>
    </location>
</feature>
<feature type="transmembrane region" description="Helical" evidence="9">
    <location>
        <begin position="162"/>
        <end position="181"/>
    </location>
</feature>
<name>A0ABU2DRF7_9MICC</name>
<feature type="transmembrane region" description="Helical" evidence="9">
    <location>
        <begin position="336"/>
        <end position="356"/>
    </location>
</feature>
<feature type="region of interest" description="Disordered" evidence="8">
    <location>
        <begin position="636"/>
        <end position="660"/>
    </location>
</feature>
<dbReference type="RefSeq" id="WP_310548083.1">
    <property type="nucleotide sequence ID" value="NZ_JAVKGR010000004.1"/>
</dbReference>
<evidence type="ECO:0000256" key="2">
    <source>
        <dbReference type="ARBA" id="ARBA00005658"/>
    </source>
</evidence>
<keyword evidence="3" id="KW-0813">Transport</keyword>
<dbReference type="InterPro" id="IPR000060">
    <property type="entry name" value="BCCT_transptr"/>
</dbReference>
<evidence type="ECO:0000256" key="3">
    <source>
        <dbReference type="ARBA" id="ARBA00022448"/>
    </source>
</evidence>
<evidence type="ECO:0000256" key="7">
    <source>
        <dbReference type="ARBA" id="ARBA00023136"/>
    </source>
</evidence>
<evidence type="ECO:0000256" key="4">
    <source>
        <dbReference type="ARBA" id="ARBA00022475"/>
    </source>
</evidence>
<sequence>MPDDRPTHDTSHAQDDRPTQEHRAPQPGSPSANPVTCRAGRRTGLSLEQLSVFSQPDYPHDIHPALVPGIGIDEQRRRYRLDHWIFAVAGTLTVAFIAWGLISPSGVGDVAGAVFGWTMDNASWLFNALAAVVLVFMLIIAFSRYGHIRLGRDGDEPEFSTFSWVAMLFAAGIGIGVFFFGPSEPLSHYQSPPPGTAAAETAEALHTGMAYTYFHWGFHAWAIYALVGASVAYAAYRRGRVPLMSSIFRTMLGQRHTDGLPGRIIDIFALFATLFGTAAALGLASLQITEGIGVVTGATLGTGAVVLVILVLALAFIASAISGVARGIRYLSSINIVLVLSVLGLVFLLGPTMFLLNMLPSALMEHFSTMFEMLGRSASWGQETVDFQAIWTVFYWAWWISWSPFVGIFIARVSRGRTLRQFILGVTLVPSSVLFLAFGILGGTSIWMYRNDAPGFEAEMSPPEVLFTMIDNLPYAQWLPIVVMIVLSIFFITSADSAAVVMGILSTSGDQNPHRAVVVFWGLVMAGVAVIMLLTGGDTALTGLQNLVIVTALPFAAVLVLIMVAFVRELRTDPAALRGIYAEKALADAVVTGIDSYGDDFRLQVGQSPPGAGAGAEIDSEHEKYTDWYRRTDEDGRPVEYDFETGEWGDGWDPEEDSRE</sequence>
<accession>A0ABU2DRF7</accession>
<proteinExistence type="inferred from homology"/>
<evidence type="ECO:0000256" key="9">
    <source>
        <dbReference type="SAM" id="Phobius"/>
    </source>
</evidence>
<keyword evidence="6 9" id="KW-1133">Transmembrane helix</keyword>
<evidence type="ECO:0000256" key="1">
    <source>
        <dbReference type="ARBA" id="ARBA00004651"/>
    </source>
</evidence>
<feature type="transmembrane region" description="Helical" evidence="9">
    <location>
        <begin position="517"/>
        <end position="535"/>
    </location>
</feature>